<evidence type="ECO:0000313" key="3">
    <source>
        <dbReference type="Proteomes" id="UP000533598"/>
    </source>
</evidence>
<comment type="caution">
    <text evidence="2">The sequence shown here is derived from an EMBL/GenBank/DDBJ whole genome shotgun (WGS) entry which is preliminary data.</text>
</comment>
<evidence type="ECO:0000313" key="2">
    <source>
        <dbReference type="EMBL" id="MBB4682353.1"/>
    </source>
</evidence>
<gene>
    <name evidence="2" type="ORF">HNR67_008471</name>
</gene>
<organism evidence="2 3">
    <name type="scientific">Crossiella cryophila</name>
    <dbReference type="NCBI Taxonomy" id="43355"/>
    <lineage>
        <taxon>Bacteria</taxon>
        <taxon>Bacillati</taxon>
        <taxon>Actinomycetota</taxon>
        <taxon>Actinomycetes</taxon>
        <taxon>Pseudonocardiales</taxon>
        <taxon>Pseudonocardiaceae</taxon>
        <taxon>Crossiella</taxon>
    </lineage>
</organism>
<feature type="chain" id="PRO_5039299369" description="DUF3558 domain-containing protein" evidence="1">
    <location>
        <begin position="22"/>
        <end position="195"/>
    </location>
</feature>
<dbReference type="EMBL" id="JACHMH010000001">
    <property type="protein sequence ID" value="MBB4682353.1"/>
    <property type="molecule type" value="Genomic_DNA"/>
</dbReference>
<protein>
    <recommendedName>
        <fullName evidence="4">DUF3558 domain-containing protein</fullName>
    </recommendedName>
</protein>
<dbReference type="InterPro" id="IPR024520">
    <property type="entry name" value="DUF3558"/>
</dbReference>
<name>A0A7W7CM75_9PSEU</name>
<proteinExistence type="predicted"/>
<dbReference type="PROSITE" id="PS51257">
    <property type="entry name" value="PROKAR_LIPOPROTEIN"/>
    <property type="match status" value="1"/>
</dbReference>
<dbReference type="RefSeq" id="WP_185009592.1">
    <property type="nucleotide sequence ID" value="NZ_BAAAUI010000007.1"/>
</dbReference>
<dbReference type="AlphaFoldDB" id="A0A7W7CM75"/>
<accession>A0A7W7CM75</accession>
<evidence type="ECO:0000256" key="1">
    <source>
        <dbReference type="SAM" id="SignalP"/>
    </source>
</evidence>
<keyword evidence="3" id="KW-1185">Reference proteome</keyword>
<feature type="signal peptide" evidence="1">
    <location>
        <begin position="1"/>
        <end position="21"/>
    </location>
</feature>
<evidence type="ECO:0008006" key="4">
    <source>
        <dbReference type="Google" id="ProtNLM"/>
    </source>
</evidence>
<dbReference type="Proteomes" id="UP000533598">
    <property type="component" value="Unassembled WGS sequence"/>
</dbReference>
<reference evidence="2 3" key="1">
    <citation type="submission" date="2020-08" db="EMBL/GenBank/DDBJ databases">
        <title>Sequencing the genomes of 1000 actinobacteria strains.</title>
        <authorList>
            <person name="Klenk H.-P."/>
        </authorList>
    </citation>
    <scope>NUCLEOTIDE SEQUENCE [LARGE SCALE GENOMIC DNA]</scope>
    <source>
        <strain evidence="2 3">DSM 44230</strain>
    </source>
</reference>
<dbReference type="Pfam" id="PF12079">
    <property type="entry name" value="DUF3558"/>
    <property type="match status" value="1"/>
</dbReference>
<sequence length="195" mass="20418">MTVRRWVLGSMLVSVAVLVTACGGGAAPTPPGTQAATSSATAAGDWTKVTTQPKTVEGGFRTAPCEALTPAQLTEFKLPDKPKAATASCTWTNYENSRASVEVELYNSTLLQKFGPDAPKPESGLVVGKVAGYPAVRSPEGKDQRGCMVFASISAKETLRAYFSSYRSMPEVTQDACGLAEKVLTAVIEKLPAAA</sequence>
<keyword evidence="1" id="KW-0732">Signal</keyword>